<feature type="domain" description="AtuA-like ferredoxin-fold" evidence="1">
    <location>
        <begin position="5"/>
        <end position="101"/>
    </location>
</feature>
<name>A0ABP8PUY4_9MICO</name>
<dbReference type="EMBL" id="BAABGP010000026">
    <property type="protein sequence ID" value="GAA4491743.1"/>
    <property type="molecule type" value="Genomic_DNA"/>
</dbReference>
<protein>
    <recommendedName>
        <fullName evidence="1">AtuA-like ferredoxin-fold domain-containing protein</fullName>
    </recommendedName>
</protein>
<evidence type="ECO:0000313" key="2">
    <source>
        <dbReference type="EMBL" id="GAA4491743.1"/>
    </source>
</evidence>
<organism evidence="2 3">
    <name type="scientific">Microbacterium panaciterrae</name>
    <dbReference type="NCBI Taxonomy" id="985759"/>
    <lineage>
        <taxon>Bacteria</taxon>
        <taxon>Bacillati</taxon>
        <taxon>Actinomycetota</taxon>
        <taxon>Actinomycetes</taxon>
        <taxon>Micrococcales</taxon>
        <taxon>Microbacteriaceae</taxon>
        <taxon>Microbacterium</taxon>
    </lineage>
</organism>
<accession>A0ABP8PUY4</accession>
<dbReference type="InterPro" id="IPR056362">
    <property type="entry name" value="AtuA-like_ferredoxin_dom"/>
</dbReference>
<evidence type="ECO:0000259" key="1">
    <source>
        <dbReference type="Pfam" id="PF23544"/>
    </source>
</evidence>
<dbReference type="RefSeq" id="WP_345188886.1">
    <property type="nucleotide sequence ID" value="NZ_BAABGP010000026.1"/>
</dbReference>
<keyword evidence="3" id="KW-1185">Reference proteome</keyword>
<proteinExistence type="predicted"/>
<dbReference type="Proteomes" id="UP001500731">
    <property type="component" value="Unassembled WGS sequence"/>
</dbReference>
<sequence>MSRRTLHDIAHARAGDKGDSSILFVAPFDESDFGLLRGVVTSGALAAHFQIRDVEGITVRSLDALSALSIVIPHRLDGGVTRSATADPHGKTLSGHLLALPLRST</sequence>
<evidence type="ECO:0000313" key="3">
    <source>
        <dbReference type="Proteomes" id="UP001500731"/>
    </source>
</evidence>
<comment type="caution">
    <text evidence="2">The sequence shown here is derived from an EMBL/GenBank/DDBJ whole genome shotgun (WGS) entry which is preliminary data.</text>
</comment>
<dbReference type="Pfam" id="PF23544">
    <property type="entry name" value="AtuA_ferredoxin"/>
    <property type="match status" value="1"/>
</dbReference>
<reference evidence="3" key="1">
    <citation type="journal article" date="2019" name="Int. J. Syst. Evol. Microbiol.">
        <title>The Global Catalogue of Microorganisms (GCM) 10K type strain sequencing project: providing services to taxonomists for standard genome sequencing and annotation.</title>
        <authorList>
            <consortium name="The Broad Institute Genomics Platform"/>
            <consortium name="The Broad Institute Genome Sequencing Center for Infectious Disease"/>
            <person name="Wu L."/>
            <person name="Ma J."/>
        </authorList>
    </citation>
    <scope>NUCLEOTIDE SEQUENCE [LARGE SCALE GENOMIC DNA]</scope>
    <source>
        <strain evidence="3">JCM 17839</strain>
    </source>
</reference>
<gene>
    <name evidence="2" type="ORF">GCM10023171_36170</name>
</gene>